<dbReference type="OrthoDB" id="9807026at2"/>
<dbReference type="InterPro" id="IPR045851">
    <property type="entry name" value="AMP-bd_C_sf"/>
</dbReference>
<dbReference type="InterPro" id="IPR013556">
    <property type="entry name" value="Flag_M-ring_C"/>
</dbReference>
<name>A0A059FY00_9PROT</name>
<keyword evidence="14" id="KW-0966">Cell projection</keyword>
<protein>
    <recommendedName>
        <fullName evidence="9">Flagellar M-ring protein</fullName>
    </recommendedName>
</protein>
<keyword evidence="15" id="KW-1185">Reference proteome</keyword>
<gene>
    <name evidence="14" type="primary">fliF</name>
    <name evidence="14" type="ORF">HHI_04575</name>
</gene>
<dbReference type="NCBIfam" id="TIGR00206">
    <property type="entry name" value="fliF"/>
    <property type="match status" value="1"/>
</dbReference>
<dbReference type="Pfam" id="PF01514">
    <property type="entry name" value="YscJ_FliF"/>
    <property type="match status" value="1"/>
</dbReference>
<evidence type="ECO:0000259" key="13">
    <source>
        <dbReference type="Pfam" id="PF08345"/>
    </source>
</evidence>
<dbReference type="EMBL" id="ARYI01000003">
    <property type="protein sequence ID" value="KCZ95401.1"/>
    <property type="molecule type" value="Genomic_DNA"/>
</dbReference>
<evidence type="ECO:0000313" key="14">
    <source>
        <dbReference type="EMBL" id="KCZ95401.1"/>
    </source>
</evidence>
<reference evidence="14 15" key="1">
    <citation type="submission" date="2013-04" db="EMBL/GenBank/DDBJ databases">
        <title>Hyphomonas hirschiana VP5 Genome Sequencing.</title>
        <authorList>
            <person name="Lai Q."/>
            <person name="Shao Z."/>
        </authorList>
    </citation>
    <scope>NUCLEOTIDE SEQUENCE [LARGE SCALE GENOMIC DNA]</scope>
    <source>
        <strain evidence="14 15">VP5</strain>
    </source>
</reference>
<dbReference type="GO" id="GO:0003774">
    <property type="term" value="F:cytoskeletal motor activity"/>
    <property type="evidence" value="ECO:0007669"/>
    <property type="project" value="InterPro"/>
</dbReference>
<organism evidence="14 15">
    <name type="scientific">Hyphomonas hirschiana VP5</name>
    <dbReference type="NCBI Taxonomy" id="1280951"/>
    <lineage>
        <taxon>Bacteria</taxon>
        <taxon>Pseudomonadati</taxon>
        <taxon>Pseudomonadota</taxon>
        <taxon>Alphaproteobacteria</taxon>
        <taxon>Hyphomonadales</taxon>
        <taxon>Hyphomonadaceae</taxon>
        <taxon>Hyphomonas</taxon>
    </lineage>
</organism>
<feature type="domain" description="Flagellar M-ring N-terminal" evidence="12">
    <location>
        <begin position="37"/>
        <end position="204"/>
    </location>
</feature>
<dbReference type="Pfam" id="PF08345">
    <property type="entry name" value="YscJ_FliF_C"/>
    <property type="match status" value="1"/>
</dbReference>
<evidence type="ECO:0000256" key="10">
    <source>
        <dbReference type="SAM" id="MobiDB-lite"/>
    </source>
</evidence>
<evidence type="ECO:0000256" key="11">
    <source>
        <dbReference type="SAM" id="Phobius"/>
    </source>
</evidence>
<evidence type="ECO:0000256" key="1">
    <source>
        <dbReference type="ARBA" id="ARBA00004117"/>
    </source>
</evidence>
<dbReference type="Proteomes" id="UP000025061">
    <property type="component" value="Unassembled WGS sequence"/>
</dbReference>
<dbReference type="AlphaFoldDB" id="A0A059FY00"/>
<evidence type="ECO:0000256" key="6">
    <source>
        <dbReference type="ARBA" id="ARBA00022989"/>
    </source>
</evidence>
<dbReference type="GO" id="GO:0071973">
    <property type="term" value="P:bacterial-type flagellum-dependent cell motility"/>
    <property type="evidence" value="ECO:0007669"/>
    <property type="project" value="InterPro"/>
</dbReference>
<dbReference type="GO" id="GO:0009431">
    <property type="term" value="C:bacterial-type flagellum basal body, MS ring"/>
    <property type="evidence" value="ECO:0007669"/>
    <property type="project" value="InterPro"/>
</dbReference>
<dbReference type="PANTHER" id="PTHR30046:SF0">
    <property type="entry name" value="FLAGELLAR M-RING PROTEIN"/>
    <property type="match status" value="1"/>
</dbReference>
<sequence>MKFLDTLKALPVSRQLMLAAAVAGMIAAMSFLVQGATRDPMTLLYSGLEPAHAGDIIKELEQSGTPYEIKGEAIFVPQGKRDAIRFTLAQQGLPRPSVQGYELLDEVNGFSVTSEMYNAAYWRAKEGELTRTILAIPGVSSARVHIGANLRSGFSRSQPNQTASVTLTTARDMTAGQAEAIQYMVALAVAGLRAEDVAVIDPVKGILAGPKANRTEEPAVAAATQASLLEQKILSLLEPRVGVGNARVSATVDVSRQRQVTSAVTFDPNSRVIRNRTTNDSTGASAGAGGGMTVASNLPQGGEGGGGNTSTNKNSTETVSYEINETRTEVETLPGEVQRITIAVLLNEQALGIDPAAADVATLTQQMAADFEQLIASAAGIDTARGDTISIELMPFQAVPVDDLIEVPGMVEQLMERYFWSGLQALLLGLVVIVLGVGVVRPMLVQKSKDALSPEDLGAGAGAEGAGRAVASGADVESDPFAYLKDYATDRQEETAALLQQWLTEDQQSGQTDQIATAFDNRKVAVNE</sequence>
<comment type="caution">
    <text evidence="14">The sequence shown here is derived from an EMBL/GenBank/DDBJ whole genome shotgun (WGS) entry which is preliminary data.</text>
</comment>
<keyword evidence="7 11" id="KW-0472">Membrane</keyword>
<comment type="similarity">
    <text evidence="3 9">Belongs to the FliF family.</text>
</comment>
<evidence type="ECO:0000259" key="12">
    <source>
        <dbReference type="Pfam" id="PF01514"/>
    </source>
</evidence>
<evidence type="ECO:0000256" key="9">
    <source>
        <dbReference type="PIRNR" id="PIRNR004862"/>
    </source>
</evidence>
<dbReference type="Gene3D" id="3.30.300.30">
    <property type="match status" value="1"/>
</dbReference>
<accession>A0A059FY00</accession>
<feature type="transmembrane region" description="Helical" evidence="11">
    <location>
        <begin position="418"/>
        <end position="440"/>
    </location>
</feature>
<dbReference type="RefSeq" id="WP_011645273.1">
    <property type="nucleotide sequence ID" value="NZ_ARYI01000003.1"/>
</dbReference>
<evidence type="ECO:0000256" key="5">
    <source>
        <dbReference type="ARBA" id="ARBA00022692"/>
    </source>
</evidence>
<evidence type="ECO:0000256" key="4">
    <source>
        <dbReference type="ARBA" id="ARBA00022475"/>
    </source>
</evidence>
<keyword evidence="14" id="KW-0282">Flagellum</keyword>
<evidence type="ECO:0000256" key="8">
    <source>
        <dbReference type="ARBA" id="ARBA00023143"/>
    </source>
</evidence>
<dbReference type="PRINTS" id="PR01009">
    <property type="entry name" value="FLGMRINGFLIF"/>
</dbReference>
<proteinExistence type="inferred from homology"/>
<dbReference type="PIRSF" id="PIRSF004862">
    <property type="entry name" value="FliF"/>
    <property type="match status" value="1"/>
</dbReference>
<keyword evidence="4" id="KW-1003">Cell membrane</keyword>
<keyword evidence="6 11" id="KW-1133">Transmembrane helix</keyword>
<feature type="domain" description="Flagellar M-ring C-terminal" evidence="13">
    <location>
        <begin position="237"/>
        <end position="396"/>
    </location>
</feature>
<keyword evidence="5 11" id="KW-0812">Transmembrane</keyword>
<evidence type="ECO:0000256" key="2">
    <source>
        <dbReference type="ARBA" id="ARBA00004651"/>
    </source>
</evidence>
<dbReference type="GO" id="GO:0005886">
    <property type="term" value="C:plasma membrane"/>
    <property type="evidence" value="ECO:0007669"/>
    <property type="project" value="UniProtKB-SubCell"/>
</dbReference>
<feature type="region of interest" description="Disordered" evidence="10">
    <location>
        <begin position="273"/>
        <end position="315"/>
    </location>
</feature>
<comment type="function">
    <text evidence="9">The M ring may be actively involved in energy transduction.</text>
</comment>
<dbReference type="InterPro" id="IPR000067">
    <property type="entry name" value="FlgMring_FliF"/>
</dbReference>
<keyword evidence="8 9" id="KW-0975">Bacterial flagellum</keyword>
<evidence type="ECO:0000313" key="15">
    <source>
        <dbReference type="Proteomes" id="UP000025061"/>
    </source>
</evidence>
<evidence type="ECO:0000256" key="7">
    <source>
        <dbReference type="ARBA" id="ARBA00023136"/>
    </source>
</evidence>
<keyword evidence="14" id="KW-0969">Cilium</keyword>
<dbReference type="PATRIC" id="fig|1280951.3.peg.930"/>
<evidence type="ECO:0000256" key="3">
    <source>
        <dbReference type="ARBA" id="ARBA00007971"/>
    </source>
</evidence>
<dbReference type="PANTHER" id="PTHR30046">
    <property type="entry name" value="FLAGELLAR M-RING PROTEIN"/>
    <property type="match status" value="1"/>
</dbReference>
<dbReference type="InterPro" id="IPR006182">
    <property type="entry name" value="FliF_N_dom"/>
</dbReference>
<dbReference type="InterPro" id="IPR043427">
    <property type="entry name" value="YscJ/FliF"/>
</dbReference>
<comment type="subcellular location">
    <subcellularLocation>
        <location evidence="1 9">Bacterial flagellum basal body</location>
    </subcellularLocation>
    <subcellularLocation>
        <location evidence="2">Cell membrane</location>
        <topology evidence="2">Multi-pass membrane protein</topology>
    </subcellularLocation>
</comment>